<accession>A0A239M807</accession>
<dbReference type="Proteomes" id="UP000198426">
    <property type="component" value="Unassembled WGS sequence"/>
</dbReference>
<protein>
    <submittedName>
        <fullName evidence="2">EamA domain-containing membrane protein RarD</fullName>
    </submittedName>
</protein>
<feature type="transmembrane region" description="Helical" evidence="1">
    <location>
        <begin position="72"/>
        <end position="90"/>
    </location>
</feature>
<dbReference type="RefSeq" id="WP_245838303.1">
    <property type="nucleotide sequence ID" value="NZ_FZOY01000014.1"/>
</dbReference>
<gene>
    <name evidence="2" type="ORF">SAMN05421757_11433</name>
</gene>
<keyword evidence="1" id="KW-1133">Transmembrane helix</keyword>
<feature type="transmembrane region" description="Helical" evidence="1">
    <location>
        <begin position="248"/>
        <end position="268"/>
    </location>
</feature>
<feature type="transmembrane region" description="Helical" evidence="1">
    <location>
        <begin position="153"/>
        <end position="172"/>
    </location>
</feature>
<feature type="transmembrane region" description="Helical" evidence="1">
    <location>
        <begin position="7"/>
        <end position="28"/>
    </location>
</feature>
<dbReference type="EMBL" id="FZOY01000014">
    <property type="protein sequence ID" value="SNT38856.1"/>
    <property type="molecule type" value="Genomic_DNA"/>
</dbReference>
<name>A0A239M807_9RHOB</name>
<organism evidence="2 3">
    <name type="scientific">Tropicimonas sediminicola</name>
    <dbReference type="NCBI Taxonomy" id="1031541"/>
    <lineage>
        <taxon>Bacteria</taxon>
        <taxon>Pseudomonadati</taxon>
        <taxon>Pseudomonadota</taxon>
        <taxon>Alphaproteobacteria</taxon>
        <taxon>Rhodobacterales</taxon>
        <taxon>Roseobacteraceae</taxon>
        <taxon>Tropicimonas</taxon>
    </lineage>
</organism>
<feature type="transmembrane region" description="Helical" evidence="1">
    <location>
        <begin position="274"/>
        <end position="293"/>
    </location>
</feature>
<feature type="transmembrane region" description="Helical" evidence="1">
    <location>
        <begin position="125"/>
        <end position="147"/>
    </location>
</feature>
<evidence type="ECO:0000256" key="1">
    <source>
        <dbReference type="SAM" id="Phobius"/>
    </source>
</evidence>
<reference evidence="2 3" key="1">
    <citation type="submission" date="2017-06" db="EMBL/GenBank/DDBJ databases">
        <authorList>
            <person name="Kim H.J."/>
            <person name="Triplett B.A."/>
        </authorList>
    </citation>
    <scope>NUCLEOTIDE SEQUENCE [LARGE SCALE GENOMIC DNA]</scope>
    <source>
        <strain evidence="2 3">DSM 29339</strain>
    </source>
</reference>
<feature type="transmembrane region" description="Helical" evidence="1">
    <location>
        <begin position="40"/>
        <end position="60"/>
    </location>
</feature>
<dbReference type="SUPFAM" id="SSF103481">
    <property type="entry name" value="Multidrug resistance efflux transporter EmrE"/>
    <property type="match status" value="1"/>
</dbReference>
<feature type="transmembrane region" description="Helical" evidence="1">
    <location>
        <begin position="184"/>
        <end position="205"/>
    </location>
</feature>
<evidence type="ECO:0000313" key="2">
    <source>
        <dbReference type="EMBL" id="SNT38856.1"/>
    </source>
</evidence>
<feature type="transmembrane region" description="Helical" evidence="1">
    <location>
        <begin position="217"/>
        <end position="241"/>
    </location>
</feature>
<keyword evidence="1" id="KW-0812">Transmembrane</keyword>
<sequence length="302" mass="31279">MSMFEKRITAVASAIVIATGALWGFYWLPVRSLMDLGLGGPWGTVGITLGAALLLAPLALADLRQIARAGPVVLISIALGGAAFALYSIGFVYGRVAIIILLYFLTPVWSTLIGRFVMGWMTPRLRYIAIGVGLLGLAVMLGAEGAVPIPRGLGEWMALAAGILWSVSTTGIRAKSELGAAASSFVFALGGLAASLALALALSPLPTLPLGTDLLKATGIALLTGGLWWGLSLAGLMWAAVRLEPARVGLLLMMEVLVGAVSAAMLAGETLHPLEIVGGALVLCAGILEVWPVRPRRAPPVR</sequence>
<keyword evidence="3" id="KW-1185">Reference proteome</keyword>
<dbReference type="AlphaFoldDB" id="A0A239M807"/>
<proteinExistence type="predicted"/>
<keyword evidence="1" id="KW-0472">Membrane</keyword>
<dbReference type="InterPro" id="IPR037185">
    <property type="entry name" value="EmrE-like"/>
</dbReference>
<evidence type="ECO:0000313" key="3">
    <source>
        <dbReference type="Proteomes" id="UP000198426"/>
    </source>
</evidence>
<feature type="transmembrane region" description="Helical" evidence="1">
    <location>
        <begin position="96"/>
        <end position="118"/>
    </location>
</feature>